<organism evidence="7 8">
    <name type="scientific">Roseateles chitinivorans</name>
    <dbReference type="NCBI Taxonomy" id="2917965"/>
    <lineage>
        <taxon>Bacteria</taxon>
        <taxon>Pseudomonadati</taxon>
        <taxon>Pseudomonadota</taxon>
        <taxon>Betaproteobacteria</taxon>
        <taxon>Burkholderiales</taxon>
        <taxon>Sphaerotilaceae</taxon>
        <taxon>Roseateles</taxon>
    </lineage>
</organism>
<evidence type="ECO:0000256" key="4">
    <source>
        <dbReference type="PIRSR" id="PIRSR006806-1"/>
    </source>
</evidence>
<reference evidence="7 8" key="1">
    <citation type="submission" date="2017-11" db="EMBL/GenBank/DDBJ databases">
        <title>Draft genome sequence of Mitsuaria sp. HWN-4.</title>
        <authorList>
            <person name="Gundlapally S.R."/>
        </authorList>
    </citation>
    <scope>NUCLEOTIDE SEQUENCE [LARGE SCALE GENOMIC DNA]</scope>
    <source>
        <strain evidence="7 8">HWN-4</strain>
    </source>
</reference>
<comment type="cofactor">
    <cofactor evidence="5">
        <name>Mg(2+)</name>
        <dbReference type="ChEBI" id="CHEBI:18420"/>
    </cofactor>
</comment>
<dbReference type="InterPro" id="IPR037171">
    <property type="entry name" value="NagB/RpiA_transferase-like"/>
</dbReference>
<comment type="caution">
    <text evidence="7">The sequence shown here is derived from an EMBL/GenBank/DDBJ whole genome shotgun (WGS) entry which is preliminary data.</text>
</comment>
<gene>
    <name evidence="7" type="ORF">CS062_04155</name>
</gene>
<keyword evidence="5" id="KW-0479">Metal-binding</keyword>
<keyword evidence="3 4" id="KW-0067">ATP-binding</keyword>
<dbReference type="SUPFAM" id="SSF100950">
    <property type="entry name" value="NagB/RpiA/CoA transferase-like"/>
    <property type="match status" value="1"/>
</dbReference>
<protein>
    <recommendedName>
        <fullName evidence="5">5-formyltetrahydrofolate cyclo-ligase</fullName>
        <ecNumber evidence="5">6.3.3.2</ecNumber>
    </recommendedName>
</protein>
<dbReference type="GO" id="GO:0030272">
    <property type="term" value="F:5-formyltetrahydrofolate cyclo-ligase activity"/>
    <property type="evidence" value="ECO:0007669"/>
    <property type="project" value="UniProtKB-EC"/>
</dbReference>
<evidence type="ECO:0000256" key="1">
    <source>
        <dbReference type="ARBA" id="ARBA00010638"/>
    </source>
</evidence>
<dbReference type="RefSeq" id="WP_099860226.1">
    <property type="nucleotide sequence ID" value="NZ_PEOG01000009.1"/>
</dbReference>
<dbReference type="PANTHER" id="PTHR23407:SF1">
    <property type="entry name" value="5-FORMYLTETRAHYDROFOLATE CYCLO-LIGASE"/>
    <property type="match status" value="1"/>
</dbReference>
<evidence type="ECO:0000256" key="3">
    <source>
        <dbReference type="ARBA" id="ARBA00022840"/>
    </source>
</evidence>
<feature type="region of interest" description="Disordered" evidence="6">
    <location>
        <begin position="1"/>
        <end position="20"/>
    </location>
</feature>
<dbReference type="GO" id="GO:0005524">
    <property type="term" value="F:ATP binding"/>
    <property type="evidence" value="ECO:0007669"/>
    <property type="project" value="UniProtKB-KW"/>
</dbReference>
<name>A0A2G9CDS5_9BURK</name>
<feature type="binding site" evidence="4">
    <location>
        <begin position="22"/>
        <end position="26"/>
    </location>
    <ligand>
        <name>ATP</name>
        <dbReference type="ChEBI" id="CHEBI:30616"/>
    </ligand>
</feature>
<evidence type="ECO:0000256" key="5">
    <source>
        <dbReference type="RuleBase" id="RU361279"/>
    </source>
</evidence>
<accession>A0A2G9CDS5</accession>
<dbReference type="PIRSF" id="PIRSF006806">
    <property type="entry name" value="FTHF_cligase"/>
    <property type="match status" value="1"/>
</dbReference>
<dbReference type="OrthoDB" id="9801938at2"/>
<dbReference type="EC" id="6.3.3.2" evidence="5"/>
<keyword evidence="8" id="KW-1185">Reference proteome</keyword>
<dbReference type="Gene3D" id="3.40.50.10420">
    <property type="entry name" value="NagB/RpiA/CoA transferase-like"/>
    <property type="match status" value="1"/>
</dbReference>
<dbReference type="EMBL" id="PEOG01000009">
    <property type="protein sequence ID" value="PIM54581.1"/>
    <property type="molecule type" value="Genomic_DNA"/>
</dbReference>
<comment type="catalytic activity">
    <reaction evidence="5">
        <text>(6S)-5-formyl-5,6,7,8-tetrahydrofolate + ATP = (6R)-5,10-methenyltetrahydrofolate + ADP + phosphate</text>
        <dbReference type="Rhea" id="RHEA:10488"/>
        <dbReference type="ChEBI" id="CHEBI:30616"/>
        <dbReference type="ChEBI" id="CHEBI:43474"/>
        <dbReference type="ChEBI" id="CHEBI:57455"/>
        <dbReference type="ChEBI" id="CHEBI:57457"/>
        <dbReference type="ChEBI" id="CHEBI:456216"/>
        <dbReference type="EC" id="6.3.3.2"/>
    </reaction>
</comment>
<dbReference type="GO" id="GO:0046872">
    <property type="term" value="F:metal ion binding"/>
    <property type="evidence" value="ECO:0007669"/>
    <property type="project" value="UniProtKB-KW"/>
</dbReference>
<evidence type="ECO:0000256" key="6">
    <source>
        <dbReference type="SAM" id="MobiDB-lite"/>
    </source>
</evidence>
<dbReference type="AlphaFoldDB" id="A0A2G9CDS5"/>
<evidence type="ECO:0000313" key="8">
    <source>
        <dbReference type="Proteomes" id="UP000231501"/>
    </source>
</evidence>
<keyword evidence="5" id="KW-0460">Magnesium</keyword>
<comment type="similarity">
    <text evidence="1 5">Belongs to the 5-formyltetrahydrofolate cyclo-ligase family.</text>
</comment>
<keyword evidence="2 4" id="KW-0547">Nucleotide-binding</keyword>
<sequence length="205" mass="22262">MSDSPTAPEAAGAAGKSWPHERSELRRALLARRREWSAGAEARLAADKLGEQLLPLLRQLEPLSLGLYWPLEGEFNAAAWAATHKLGGAMQLALPFARKAGDRGPAAMEFRRWDGTPPTLKDECGIPSTTGPVLVPEVLLVPCLGYTREGFRLGYGGGYFDRWLEAHPGVTTIGLAWSCCEASFEVQPHDQAMTVVVTEREVLAP</sequence>
<evidence type="ECO:0000313" key="7">
    <source>
        <dbReference type="EMBL" id="PIM54581.1"/>
    </source>
</evidence>
<dbReference type="PANTHER" id="PTHR23407">
    <property type="entry name" value="ATPASE INHIBITOR/5-FORMYLTETRAHYDROFOLATE CYCLO-LIGASE"/>
    <property type="match status" value="1"/>
</dbReference>
<dbReference type="Pfam" id="PF01812">
    <property type="entry name" value="5-FTHF_cyc-lig"/>
    <property type="match status" value="1"/>
</dbReference>
<feature type="binding site" evidence="4">
    <location>
        <position position="74"/>
    </location>
    <ligand>
        <name>substrate</name>
    </ligand>
</feature>
<evidence type="ECO:0000256" key="2">
    <source>
        <dbReference type="ARBA" id="ARBA00022741"/>
    </source>
</evidence>
<dbReference type="GO" id="GO:0035999">
    <property type="term" value="P:tetrahydrofolate interconversion"/>
    <property type="evidence" value="ECO:0007669"/>
    <property type="project" value="TreeGrafter"/>
</dbReference>
<dbReference type="InterPro" id="IPR024185">
    <property type="entry name" value="FTHF_cligase-like_sf"/>
</dbReference>
<dbReference type="GO" id="GO:0009396">
    <property type="term" value="P:folic acid-containing compound biosynthetic process"/>
    <property type="evidence" value="ECO:0007669"/>
    <property type="project" value="TreeGrafter"/>
</dbReference>
<dbReference type="Proteomes" id="UP000231501">
    <property type="component" value="Unassembled WGS sequence"/>
</dbReference>
<proteinExistence type="inferred from homology"/>
<dbReference type="InterPro" id="IPR002698">
    <property type="entry name" value="FTHF_cligase"/>
</dbReference>
<keyword evidence="7" id="KW-0436">Ligase</keyword>
<dbReference type="NCBIfam" id="TIGR02727">
    <property type="entry name" value="MTHFS_bact"/>
    <property type="match status" value="1"/>
</dbReference>